<protein>
    <submittedName>
        <fullName evidence="1">Abortive infection bacteriophage resistance protein</fullName>
    </submittedName>
</protein>
<evidence type="ECO:0000313" key="1">
    <source>
        <dbReference type="EMBL" id="SDU65338.1"/>
    </source>
</evidence>
<dbReference type="Proteomes" id="UP000183772">
    <property type="component" value="Chromosome I"/>
</dbReference>
<dbReference type="Pfam" id="PF07751">
    <property type="entry name" value="Abi_2"/>
    <property type="match status" value="1"/>
</dbReference>
<gene>
    <name evidence="1" type="ORF">SAMN05216476_4009</name>
</gene>
<accession>A0AAX2DFS9</accession>
<evidence type="ECO:0000313" key="2">
    <source>
        <dbReference type="Proteomes" id="UP000183772"/>
    </source>
</evidence>
<name>A0AAX2DFS9_9PSED</name>
<keyword evidence="2" id="KW-1185">Reference proteome</keyword>
<dbReference type="AlphaFoldDB" id="A0AAX2DFS9"/>
<reference evidence="1 2" key="1">
    <citation type="submission" date="2016-10" db="EMBL/GenBank/DDBJ databases">
        <authorList>
            <person name="Varghese N."/>
            <person name="Submissions S."/>
        </authorList>
    </citation>
    <scope>NUCLEOTIDE SEQUENCE [LARGE SCALE GENOMIC DNA]</scope>
    <source>
        <strain evidence="1 2">DSM 16733</strain>
    </source>
</reference>
<dbReference type="InterPro" id="IPR017034">
    <property type="entry name" value="Abi_system_AbiD/AbiF"/>
</dbReference>
<proteinExistence type="predicted"/>
<dbReference type="InterPro" id="IPR011664">
    <property type="entry name" value="Abi_system_AbiD/AbiF-like"/>
</dbReference>
<organism evidence="1 2">
    <name type="scientific">Pseudomonas mediterranea</name>
    <dbReference type="NCBI Taxonomy" id="183795"/>
    <lineage>
        <taxon>Bacteria</taxon>
        <taxon>Pseudomonadati</taxon>
        <taxon>Pseudomonadota</taxon>
        <taxon>Gammaproteobacteria</taxon>
        <taxon>Pseudomonadales</taxon>
        <taxon>Pseudomonadaceae</taxon>
        <taxon>Pseudomonas</taxon>
    </lineage>
</organism>
<sequence>MSQPLAPPKPFRSYSDLCTLLTSRGMQIIDVPRAKRKLSQIGYYRLSGFWYPCREFLRDARGDVVLCAAGKKPRRQNAFTPGTHFDSVIELYLFDKKLRQLMLDAIERVEVHLRSAIAHEVGFHDPLAYQDIRYINPSQTRTFTTKQGKPRNIWNDWSKRQEEQIARSREDSIEWHRQQRKAMPFWVIVEAWDFGIASKYYEILKDGHRNRICKRFGLTHARILKEWLQEISILRNRCAHHSRIWNQVSANPVPTVPNDPYFQRLGLDSNAKSRLYGLIAILWYLVKNIGVNSKWIHQVADVIEAKPALPGCPFAALGFPDETGFPRGLFGI</sequence>
<dbReference type="EMBL" id="LT629790">
    <property type="protein sequence ID" value="SDU65338.1"/>
    <property type="molecule type" value="Genomic_DNA"/>
</dbReference>
<dbReference type="PIRSF" id="PIRSF034934">
    <property type="entry name" value="AbiF_AbiD"/>
    <property type="match status" value="1"/>
</dbReference>